<feature type="transmembrane region" description="Helical" evidence="1">
    <location>
        <begin position="7"/>
        <end position="24"/>
    </location>
</feature>
<evidence type="ECO:0000313" key="2">
    <source>
        <dbReference type="EMBL" id="MBN6101204.1"/>
    </source>
</evidence>
<evidence type="ECO:0000313" key="3">
    <source>
        <dbReference type="Proteomes" id="UP000695802"/>
    </source>
</evidence>
<proteinExistence type="predicted"/>
<dbReference type="EMBL" id="JAFIWB010000002">
    <property type="protein sequence ID" value="MBN6101204.1"/>
    <property type="molecule type" value="Genomic_DNA"/>
</dbReference>
<keyword evidence="1" id="KW-1133">Transmembrane helix</keyword>
<sequence>MTAGFAIRYVVYCLAILGCLFWINSFLPPAVVIVAALVFFGFAVVYTAFRLLGGRGRIGVGRLWKAFLDFLYGLG</sequence>
<name>A0ABS3AZE4_9XANT</name>
<reference evidence="2 3" key="1">
    <citation type="submission" date="2021-02" db="EMBL/GenBank/DDBJ databases">
        <title>Taxonomically Unique Crown Gall-Associated Xanthomonas Stains Have Deficiency in Virulence Repertories.</title>
        <authorList>
            <person name="Mafakheri H."/>
            <person name="Taghavi S.M."/>
            <person name="Dimkic I."/>
            <person name="Nemanja K."/>
            <person name="Osdaghi E."/>
        </authorList>
    </citation>
    <scope>NUCLEOTIDE SEQUENCE [LARGE SCALE GENOMIC DNA]</scope>
    <source>
        <strain evidence="2 3">FX4</strain>
    </source>
</reference>
<organism evidence="2 3">
    <name type="scientific">Xanthomonas bonasiae</name>
    <dbReference type="NCBI Taxonomy" id="2810351"/>
    <lineage>
        <taxon>Bacteria</taxon>
        <taxon>Pseudomonadati</taxon>
        <taxon>Pseudomonadota</taxon>
        <taxon>Gammaproteobacteria</taxon>
        <taxon>Lysobacterales</taxon>
        <taxon>Lysobacteraceae</taxon>
        <taxon>Xanthomonas</taxon>
    </lineage>
</organism>
<keyword evidence="1" id="KW-0472">Membrane</keyword>
<accession>A0ABS3AZE4</accession>
<keyword evidence="1" id="KW-0812">Transmembrane</keyword>
<evidence type="ECO:0000256" key="1">
    <source>
        <dbReference type="SAM" id="Phobius"/>
    </source>
</evidence>
<keyword evidence="3" id="KW-1185">Reference proteome</keyword>
<feature type="transmembrane region" description="Helical" evidence="1">
    <location>
        <begin position="30"/>
        <end position="52"/>
    </location>
</feature>
<dbReference type="RefSeq" id="WP_206228819.1">
    <property type="nucleotide sequence ID" value="NZ_JAFIWB010000002.1"/>
</dbReference>
<dbReference type="Proteomes" id="UP000695802">
    <property type="component" value="Unassembled WGS sequence"/>
</dbReference>
<comment type="caution">
    <text evidence="2">The sequence shown here is derived from an EMBL/GenBank/DDBJ whole genome shotgun (WGS) entry which is preliminary data.</text>
</comment>
<gene>
    <name evidence="2" type="ORF">JR064_03375</name>
</gene>
<protein>
    <submittedName>
        <fullName evidence="2">Uncharacterized protein</fullName>
    </submittedName>
</protein>